<dbReference type="Proteomes" id="UP000189795">
    <property type="component" value="Unassembled WGS sequence"/>
</dbReference>
<organism evidence="2 3">
    <name type="scientific">Limosilactobacillus reuteri</name>
    <name type="common">Lactobacillus reuteri</name>
    <dbReference type="NCBI Taxonomy" id="1598"/>
    <lineage>
        <taxon>Bacteria</taxon>
        <taxon>Bacillati</taxon>
        <taxon>Bacillota</taxon>
        <taxon>Bacilli</taxon>
        <taxon>Lactobacillales</taxon>
        <taxon>Lactobacillaceae</taxon>
        <taxon>Limosilactobacillus</taxon>
    </lineage>
</organism>
<gene>
    <name evidence="2" type="ORF">B5D07_02665</name>
</gene>
<reference evidence="2 3" key="1">
    <citation type="submission" date="2017-03" db="EMBL/GenBank/DDBJ databases">
        <title>Antibiotic resistance of probiotic microorganisms.</title>
        <authorList>
            <person name="Sanudo A.I."/>
            <person name="Olivares M."/>
            <person name="Banuelos O."/>
        </authorList>
    </citation>
    <scope>NUCLEOTIDE SEQUENCE [LARGE SCALE GENOMIC DNA]</scope>
    <source>
        <strain evidence="2 3">CECT8605</strain>
    </source>
</reference>
<dbReference type="GO" id="GO:0003677">
    <property type="term" value="F:DNA binding"/>
    <property type="evidence" value="ECO:0007669"/>
    <property type="project" value="InterPro"/>
</dbReference>
<dbReference type="CDD" id="cd00093">
    <property type="entry name" value="HTH_XRE"/>
    <property type="match status" value="1"/>
</dbReference>
<proteinExistence type="predicted"/>
<dbReference type="AlphaFoldDB" id="A0A1V4FMG7"/>
<name>A0A1V4FMG7_LIMRT</name>
<dbReference type="Pfam" id="PF01381">
    <property type="entry name" value="HTH_3"/>
    <property type="match status" value="1"/>
</dbReference>
<dbReference type="PROSITE" id="PS50943">
    <property type="entry name" value="HTH_CROC1"/>
    <property type="match status" value="1"/>
</dbReference>
<dbReference type="EMBL" id="MWVS01000031">
    <property type="protein sequence ID" value="OPG88984.1"/>
    <property type="molecule type" value="Genomic_DNA"/>
</dbReference>
<evidence type="ECO:0000259" key="1">
    <source>
        <dbReference type="PROSITE" id="PS50943"/>
    </source>
</evidence>
<comment type="caution">
    <text evidence="2">The sequence shown here is derived from an EMBL/GenBank/DDBJ whole genome shotgun (WGS) entry which is preliminary data.</text>
</comment>
<protein>
    <recommendedName>
        <fullName evidence="1">HTH cro/C1-type domain-containing protein</fullName>
    </recommendedName>
</protein>
<evidence type="ECO:0000313" key="3">
    <source>
        <dbReference type="Proteomes" id="UP000189795"/>
    </source>
</evidence>
<dbReference type="InterPro" id="IPR001387">
    <property type="entry name" value="Cro/C1-type_HTH"/>
</dbReference>
<sequence>MNSLLKKVVMIDKKALGQRIKAIRLRLGLTMEEFIERIDNKPGRGRSGTVNNWETGKNAPNKQRLKKIAELGGVSVEYLINGSRLSVANIKKLAKKIEREDQLTNEEISQVNEALLDTKIFSKTLSDSTNQKAKTKLKKQQQIINKYPLNPFDRDLYADLVALFNLLRLEGSERQYVSFSTLINFMFRIANGTMKYDKDDILPNVDKLLSSFPIKDSNKSK</sequence>
<feature type="domain" description="HTH cro/C1-type" evidence="1">
    <location>
        <begin position="20"/>
        <end position="79"/>
    </location>
</feature>
<evidence type="ECO:0000313" key="2">
    <source>
        <dbReference type="EMBL" id="OPG88984.1"/>
    </source>
</evidence>
<dbReference type="SMART" id="SM00530">
    <property type="entry name" value="HTH_XRE"/>
    <property type="match status" value="1"/>
</dbReference>
<dbReference type="InterPro" id="IPR010982">
    <property type="entry name" value="Lambda_DNA-bd_dom_sf"/>
</dbReference>
<accession>A0A1V4FMG7</accession>
<dbReference type="SUPFAM" id="SSF47413">
    <property type="entry name" value="lambda repressor-like DNA-binding domains"/>
    <property type="match status" value="1"/>
</dbReference>
<dbReference type="Gene3D" id="1.10.260.40">
    <property type="entry name" value="lambda repressor-like DNA-binding domains"/>
    <property type="match status" value="1"/>
</dbReference>